<reference evidence="2" key="1">
    <citation type="journal article" date="2023" name="Nat. Plants">
        <title>Single-cell RNA sequencing provides a high-resolution roadmap for understanding the multicellular compartmentation of specialized metabolism.</title>
        <authorList>
            <person name="Sun S."/>
            <person name="Shen X."/>
            <person name="Li Y."/>
            <person name="Li Y."/>
            <person name="Wang S."/>
            <person name="Li R."/>
            <person name="Zhang H."/>
            <person name="Shen G."/>
            <person name="Guo B."/>
            <person name="Wei J."/>
            <person name="Xu J."/>
            <person name="St-Pierre B."/>
            <person name="Chen S."/>
            <person name="Sun C."/>
        </authorList>
    </citation>
    <scope>NUCLEOTIDE SEQUENCE [LARGE SCALE GENOMIC DNA]</scope>
</reference>
<evidence type="ECO:0000313" key="2">
    <source>
        <dbReference type="Proteomes" id="UP001060085"/>
    </source>
</evidence>
<gene>
    <name evidence="1" type="ORF">M9H77_36791</name>
</gene>
<proteinExistence type="predicted"/>
<protein>
    <submittedName>
        <fullName evidence="1">Uncharacterized protein</fullName>
    </submittedName>
</protein>
<comment type="caution">
    <text evidence="1">The sequence shown here is derived from an EMBL/GenBank/DDBJ whole genome shotgun (WGS) entry which is preliminary data.</text>
</comment>
<accession>A0ACB9ZVD8</accession>
<evidence type="ECO:0000313" key="1">
    <source>
        <dbReference type="EMBL" id="KAI5650786.1"/>
    </source>
</evidence>
<dbReference type="Proteomes" id="UP001060085">
    <property type="component" value="Linkage Group LG08"/>
</dbReference>
<sequence>MPEKQVMILAIDSSDHSFYALEWTLDHIFTPASASGCLFKLLVIHARQPPTSVIGLAGPGSTEIMPLVEADLKRSAEKVLDKARELCKKKSLTDAAFETIEGDARNVLCDAVEKHKASLLVLGSHGYTAFKRAVLGSVSDHCSHHAHCSVMIVKRPKATSGK</sequence>
<name>A0ACB9ZVD8_CATRO</name>
<keyword evidence="2" id="KW-1185">Reference proteome</keyword>
<organism evidence="1 2">
    <name type="scientific">Catharanthus roseus</name>
    <name type="common">Madagascar periwinkle</name>
    <name type="synonym">Vinca rosea</name>
    <dbReference type="NCBI Taxonomy" id="4058"/>
    <lineage>
        <taxon>Eukaryota</taxon>
        <taxon>Viridiplantae</taxon>
        <taxon>Streptophyta</taxon>
        <taxon>Embryophyta</taxon>
        <taxon>Tracheophyta</taxon>
        <taxon>Spermatophyta</taxon>
        <taxon>Magnoliopsida</taxon>
        <taxon>eudicotyledons</taxon>
        <taxon>Gunneridae</taxon>
        <taxon>Pentapetalae</taxon>
        <taxon>asterids</taxon>
        <taxon>lamiids</taxon>
        <taxon>Gentianales</taxon>
        <taxon>Apocynaceae</taxon>
        <taxon>Rauvolfioideae</taxon>
        <taxon>Vinceae</taxon>
        <taxon>Catharanthinae</taxon>
        <taxon>Catharanthus</taxon>
    </lineage>
</organism>
<dbReference type="EMBL" id="CM044708">
    <property type="protein sequence ID" value="KAI5650786.1"/>
    <property type="molecule type" value="Genomic_DNA"/>
</dbReference>